<evidence type="ECO:0000256" key="3">
    <source>
        <dbReference type="ARBA" id="ARBA00022692"/>
    </source>
</evidence>
<evidence type="ECO:0000256" key="4">
    <source>
        <dbReference type="ARBA" id="ARBA00022989"/>
    </source>
</evidence>
<sequence>MIRNYLTVARRNLVRNKSYTTLNVFGLALSMACSILIFMMVSYHLSFDRFHANADRIYRIVTGTGAANALSSAGVYVPMGRVFRDEYTFAEKTGRVATNYGTTISIPGTRSTNKFREAIAFAEPEFLEIMSFPFVQGRPAALAEPDRVVITEAIGQKLFGDQNPVGKTIRLDNRMDVTVTGVLQNIPANTDRREEIYVSFANLKPYNDWFHEENWTGISGNMQCFVLLKPTVPVAEAEKAFTAISQKYIKDATERKNVFRLQPIADIHFNLNYDGRMDKTNLWALSLIGLLLIVTACVNFVNLATAQALKRAKEIGIRKVLGSERAQLFWQFIAETGIIAVFAMLVAVGVAYLLMPLLNQLFQIDLSIMINYQLVGFLVALTILVTLLSGSYPGLILAGFQPILALKGKLSQKHVGGFSIRRVLVVGQLAISQILIIGTIVITSQMRFSQQSDLGFNKNSVVLLPMPVQEAAKMSTLKSQFMQLPGVENVSFCMQAPASQAVNMTSVRFDNRDKDEDFLIRTKDADEAYMPTFDLKLVAGRNILHSDTTREFVINETAVKALGIKSPQEALGKILITSKGRRRGPIVGVMKDFFNNSFRGAIDPICLRANLGEYGNCAVKINLQSRRETLTSLEKIWNTSFPEFIYSYQFVDDQVAQFYALDELILKLIQFFAIIAISISCLGLFGMISFMAAQKTKEIGIRKALGAGVESIVWLFSKEFIQLTGIAVLVATPIAWWAMHRWLQDFVYKIGIEWWMFALSGTVALSIVLLTVSYQSVKAALVNPVKSLRSE</sequence>
<gene>
    <name evidence="9" type="ORF">H3H32_21845</name>
</gene>
<evidence type="ECO:0000313" key="10">
    <source>
        <dbReference type="Proteomes" id="UP000515369"/>
    </source>
</evidence>
<keyword evidence="4 6" id="KW-1133">Transmembrane helix</keyword>
<evidence type="ECO:0000313" key="9">
    <source>
        <dbReference type="EMBL" id="QMW07051.1"/>
    </source>
</evidence>
<feature type="domain" description="ABC3 transporter permease C-terminal" evidence="7">
    <location>
        <begin position="671"/>
        <end position="780"/>
    </location>
</feature>
<evidence type="ECO:0000256" key="5">
    <source>
        <dbReference type="ARBA" id="ARBA00023136"/>
    </source>
</evidence>
<dbReference type="InterPro" id="IPR003838">
    <property type="entry name" value="ABC3_permease_C"/>
</dbReference>
<evidence type="ECO:0000256" key="2">
    <source>
        <dbReference type="ARBA" id="ARBA00022475"/>
    </source>
</evidence>
<feature type="domain" description="MacB-like periplasmic core" evidence="8">
    <location>
        <begin position="20"/>
        <end position="243"/>
    </location>
</feature>
<dbReference type="AlphaFoldDB" id="A0A7G5H7F9"/>
<dbReference type="Pfam" id="PF02687">
    <property type="entry name" value="FtsX"/>
    <property type="match status" value="2"/>
</dbReference>
<dbReference type="InterPro" id="IPR025857">
    <property type="entry name" value="MacB_PCD"/>
</dbReference>
<feature type="transmembrane region" description="Helical" evidence="6">
    <location>
        <begin position="720"/>
        <end position="739"/>
    </location>
</feature>
<dbReference type="KEGG" id="sfol:H3H32_21845"/>
<dbReference type="GO" id="GO:0022857">
    <property type="term" value="F:transmembrane transporter activity"/>
    <property type="evidence" value="ECO:0007669"/>
    <property type="project" value="TreeGrafter"/>
</dbReference>
<dbReference type="InterPro" id="IPR050250">
    <property type="entry name" value="Macrolide_Exporter_MacB"/>
</dbReference>
<keyword evidence="10" id="KW-1185">Reference proteome</keyword>
<protein>
    <submittedName>
        <fullName evidence="9">ABC transporter permease</fullName>
    </submittedName>
</protein>
<dbReference type="PANTHER" id="PTHR30572:SF18">
    <property type="entry name" value="ABC-TYPE MACROLIDE FAMILY EXPORT SYSTEM PERMEASE COMPONENT 2"/>
    <property type="match status" value="1"/>
</dbReference>
<proteinExistence type="predicted"/>
<feature type="domain" description="ABC3 transporter permease C-terminal" evidence="7">
    <location>
        <begin position="287"/>
        <end position="400"/>
    </location>
</feature>
<keyword evidence="2" id="KW-1003">Cell membrane</keyword>
<evidence type="ECO:0000259" key="8">
    <source>
        <dbReference type="Pfam" id="PF12704"/>
    </source>
</evidence>
<dbReference type="PANTHER" id="PTHR30572">
    <property type="entry name" value="MEMBRANE COMPONENT OF TRANSPORTER-RELATED"/>
    <property type="match status" value="1"/>
</dbReference>
<dbReference type="Proteomes" id="UP000515369">
    <property type="component" value="Chromosome"/>
</dbReference>
<feature type="transmembrane region" description="Helical" evidence="6">
    <location>
        <begin position="282"/>
        <end position="309"/>
    </location>
</feature>
<feature type="transmembrane region" description="Helical" evidence="6">
    <location>
        <begin position="374"/>
        <end position="400"/>
    </location>
</feature>
<evidence type="ECO:0000259" key="7">
    <source>
        <dbReference type="Pfam" id="PF02687"/>
    </source>
</evidence>
<evidence type="ECO:0000256" key="6">
    <source>
        <dbReference type="SAM" id="Phobius"/>
    </source>
</evidence>
<reference evidence="9 10" key="1">
    <citation type="submission" date="2020-07" db="EMBL/GenBank/DDBJ databases">
        <title>Spirosoma foliorum sp. nov., isolated from the leaves on the Nejang mountain Korea, Republic of.</title>
        <authorList>
            <person name="Ho H."/>
            <person name="Lee Y.-J."/>
            <person name="Nurcahyanto D.-A."/>
            <person name="Kim S.-G."/>
        </authorList>
    </citation>
    <scope>NUCLEOTIDE SEQUENCE [LARGE SCALE GENOMIC DNA]</scope>
    <source>
        <strain evidence="9 10">PL0136</strain>
    </source>
</reference>
<accession>A0A7G5H7F9</accession>
<organism evidence="9 10">
    <name type="scientific">Spirosoma foliorum</name>
    <dbReference type="NCBI Taxonomy" id="2710596"/>
    <lineage>
        <taxon>Bacteria</taxon>
        <taxon>Pseudomonadati</taxon>
        <taxon>Bacteroidota</taxon>
        <taxon>Cytophagia</taxon>
        <taxon>Cytophagales</taxon>
        <taxon>Cytophagaceae</taxon>
        <taxon>Spirosoma</taxon>
    </lineage>
</organism>
<comment type="subcellular location">
    <subcellularLocation>
        <location evidence="1">Cell membrane</location>
        <topology evidence="1">Multi-pass membrane protein</topology>
    </subcellularLocation>
</comment>
<evidence type="ECO:0000256" key="1">
    <source>
        <dbReference type="ARBA" id="ARBA00004651"/>
    </source>
</evidence>
<name>A0A7G5H7F9_9BACT</name>
<keyword evidence="5 6" id="KW-0472">Membrane</keyword>
<keyword evidence="3 6" id="KW-0812">Transmembrane</keyword>
<feature type="transmembrane region" description="Helical" evidence="6">
    <location>
        <begin position="671"/>
        <end position="693"/>
    </location>
</feature>
<feature type="transmembrane region" description="Helical" evidence="6">
    <location>
        <begin position="329"/>
        <end position="354"/>
    </location>
</feature>
<dbReference type="Pfam" id="PF12704">
    <property type="entry name" value="MacB_PCD"/>
    <property type="match status" value="1"/>
</dbReference>
<feature type="transmembrane region" description="Helical" evidence="6">
    <location>
        <begin position="21"/>
        <end position="43"/>
    </location>
</feature>
<dbReference type="GO" id="GO:0005886">
    <property type="term" value="C:plasma membrane"/>
    <property type="evidence" value="ECO:0007669"/>
    <property type="project" value="UniProtKB-SubCell"/>
</dbReference>
<dbReference type="PROSITE" id="PS51257">
    <property type="entry name" value="PROKAR_LIPOPROTEIN"/>
    <property type="match status" value="1"/>
</dbReference>
<feature type="transmembrane region" description="Helical" evidence="6">
    <location>
        <begin position="754"/>
        <end position="774"/>
    </location>
</feature>
<dbReference type="EMBL" id="CP059732">
    <property type="protein sequence ID" value="QMW07051.1"/>
    <property type="molecule type" value="Genomic_DNA"/>
</dbReference>